<proteinExistence type="predicted"/>
<reference evidence="1" key="2">
    <citation type="submission" date="2014-07" db="EMBL/GenBank/DDBJ databases">
        <authorList>
            <person name="Hull J."/>
        </authorList>
    </citation>
    <scope>NUCLEOTIDE SEQUENCE</scope>
</reference>
<accession>A0A0A9W7J7</accession>
<evidence type="ECO:0000313" key="1">
    <source>
        <dbReference type="EMBL" id="JAG03759.1"/>
    </source>
</evidence>
<dbReference type="AlphaFoldDB" id="A0A0A9W7J7"/>
<dbReference type="EMBL" id="GBHO01039845">
    <property type="protein sequence ID" value="JAG03759.1"/>
    <property type="molecule type" value="Transcribed_RNA"/>
</dbReference>
<reference evidence="1" key="1">
    <citation type="journal article" date="2014" name="PLoS ONE">
        <title>Transcriptome-Based Identification of ABC Transporters in the Western Tarnished Plant Bug Lygus hesperus.</title>
        <authorList>
            <person name="Hull J.J."/>
            <person name="Chaney K."/>
            <person name="Geib S.M."/>
            <person name="Fabrick J.A."/>
            <person name="Brent C.S."/>
            <person name="Walsh D."/>
            <person name="Lavine L.C."/>
        </authorList>
    </citation>
    <scope>NUCLEOTIDE SEQUENCE</scope>
</reference>
<evidence type="ECO:0000313" key="2">
    <source>
        <dbReference type="EMBL" id="JAG33835.1"/>
    </source>
</evidence>
<dbReference type="EMBL" id="GBHO01009769">
    <property type="protein sequence ID" value="JAG33835.1"/>
    <property type="molecule type" value="Transcribed_RNA"/>
</dbReference>
<organism evidence="1">
    <name type="scientific">Lygus hesperus</name>
    <name type="common">Western plant bug</name>
    <dbReference type="NCBI Taxonomy" id="30085"/>
    <lineage>
        <taxon>Eukaryota</taxon>
        <taxon>Metazoa</taxon>
        <taxon>Ecdysozoa</taxon>
        <taxon>Arthropoda</taxon>
        <taxon>Hexapoda</taxon>
        <taxon>Insecta</taxon>
        <taxon>Pterygota</taxon>
        <taxon>Neoptera</taxon>
        <taxon>Paraneoptera</taxon>
        <taxon>Hemiptera</taxon>
        <taxon>Heteroptera</taxon>
        <taxon>Panheteroptera</taxon>
        <taxon>Cimicomorpha</taxon>
        <taxon>Miridae</taxon>
        <taxon>Mirini</taxon>
        <taxon>Lygus</taxon>
    </lineage>
</organism>
<gene>
    <name evidence="1" type="primary">Acot6_0</name>
    <name evidence="2" type="synonym">Acot6_1</name>
    <name evidence="2" type="ORF">CM83_2821</name>
    <name evidence="1" type="ORF">CM83_2825</name>
</gene>
<name>A0A0A9W7J7_LYGHE</name>
<sequence>MRLIELPSVHMVTESLNSIQRFFSSSNRTCMPLKTCEYNNPEFPAYAPLITYPLFTQDPETFIRTPVPSLLDDDGGVWRYDTLCRYSCARDDPGDTLQPSTQLGKVSKYPLTGAVVEPPTGSDKLSRIHIVIRSSKRRRVVESVGKVKKFGRALQR</sequence>
<protein>
    <submittedName>
        <fullName evidence="1">Acyl-coenzyme A thioesterase 6</fullName>
    </submittedName>
</protein>